<name>A0A1F7IHW2_9BACT</name>
<keyword evidence="1" id="KW-0472">Membrane</keyword>
<sequence length="64" mass="7288">MNFTEKLSDANSTKEIILIVGSLVGLVGSLIGLAWAWRKNFSKPKPSEDTREKYLKRMSKFKDN</sequence>
<evidence type="ECO:0000256" key="1">
    <source>
        <dbReference type="SAM" id="Phobius"/>
    </source>
</evidence>
<protein>
    <submittedName>
        <fullName evidence="2">Uncharacterized protein</fullName>
    </submittedName>
</protein>
<comment type="caution">
    <text evidence="2">The sequence shown here is derived from an EMBL/GenBank/DDBJ whole genome shotgun (WGS) entry which is preliminary data.</text>
</comment>
<evidence type="ECO:0000313" key="3">
    <source>
        <dbReference type="Proteomes" id="UP000179270"/>
    </source>
</evidence>
<organism evidence="2 3">
    <name type="scientific">Candidatus Roizmanbacteria bacterium RIFCSPLOWO2_01_FULL_35_13</name>
    <dbReference type="NCBI Taxonomy" id="1802055"/>
    <lineage>
        <taxon>Bacteria</taxon>
        <taxon>Candidatus Roizmaniibacteriota</taxon>
    </lineage>
</organism>
<keyword evidence="1" id="KW-0812">Transmembrane</keyword>
<proteinExistence type="predicted"/>
<feature type="transmembrane region" description="Helical" evidence="1">
    <location>
        <begin position="16"/>
        <end position="37"/>
    </location>
</feature>
<keyword evidence="1" id="KW-1133">Transmembrane helix</keyword>
<dbReference type="EMBL" id="MGAF01000001">
    <property type="protein sequence ID" value="OGK42966.1"/>
    <property type="molecule type" value="Genomic_DNA"/>
</dbReference>
<reference evidence="2 3" key="1">
    <citation type="journal article" date="2016" name="Nat. Commun.">
        <title>Thousands of microbial genomes shed light on interconnected biogeochemical processes in an aquifer system.</title>
        <authorList>
            <person name="Anantharaman K."/>
            <person name="Brown C.T."/>
            <person name="Hug L.A."/>
            <person name="Sharon I."/>
            <person name="Castelle C.J."/>
            <person name="Probst A.J."/>
            <person name="Thomas B.C."/>
            <person name="Singh A."/>
            <person name="Wilkins M.J."/>
            <person name="Karaoz U."/>
            <person name="Brodie E.L."/>
            <person name="Williams K.H."/>
            <person name="Hubbard S.S."/>
            <person name="Banfield J.F."/>
        </authorList>
    </citation>
    <scope>NUCLEOTIDE SEQUENCE [LARGE SCALE GENOMIC DNA]</scope>
</reference>
<dbReference type="AlphaFoldDB" id="A0A1F7IHW2"/>
<dbReference type="Proteomes" id="UP000179270">
    <property type="component" value="Unassembled WGS sequence"/>
</dbReference>
<dbReference type="STRING" id="1802055.A3A74_05865"/>
<gene>
    <name evidence="2" type="ORF">A3A74_05865</name>
</gene>
<evidence type="ECO:0000313" key="2">
    <source>
        <dbReference type="EMBL" id="OGK42966.1"/>
    </source>
</evidence>
<accession>A0A1F7IHW2</accession>